<feature type="transmembrane region" description="Helical" evidence="8">
    <location>
        <begin position="64"/>
        <end position="85"/>
    </location>
</feature>
<dbReference type="Pfam" id="PF02659">
    <property type="entry name" value="Mntp"/>
    <property type="match status" value="1"/>
</dbReference>
<comment type="subcellular location">
    <subcellularLocation>
        <location evidence="8">Cell membrane</location>
        <topology evidence="8">Multi-pass membrane protein</topology>
    </subcellularLocation>
</comment>
<evidence type="ECO:0000256" key="6">
    <source>
        <dbReference type="ARBA" id="ARBA00023136"/>
    </source>
</evidence>
<gene>
    <name evidence="8" type="primary">mntP</name>
    <name evidence="9" type="ORF">IAB31_00210</name>
</gene>
<keyword evidence="7 8" id="KW-0464">Manganese</keyword>
<evidence type="ECO:0000256" key="2">
    <source>
        <dbReference type="ARBA" id="ARBA00022475"/>
    </source>
</evidence>
<keyword evidence="1 8" id="KW-0813">Transport</keyword>
<feature type="transmembrane region" description="Helical" evidence="8">
    <location>
        <begin position="39"/>
        <end position="58"/>
    </location>
</feature>
<evidence type="ECO:0000256" key="1">
    <source>
        <dbReference type="ARBA" id="ARBA00022448"/>
    </source>
</evidence>
<feature type="transmembrane region" description="Helical" evidence="8">
    <location>
        <begin position="106"/>
        <end position="125"/>
    </location>
</feature>
<keyword evidence="2 8" id="KW-1003">Cell membrane</keyword>
<feature type="transmembrane region" description="Helical" evidence="8">
    <location>
        <begin position="6"/>
        <end position="27"/>
    </location>
</feature>
<evidence type="ECO:0000313" key="10">
    <source>
        <dbReference type="Proteomes" id="UP000886757"/>
    </source>
</evidence>
<evidence type="ECO:0000256" key="4">
    <source>
        <dbReference type="ARBA" id="ARBA00022989"/>
    </source>
</evidence>
<dbReference type="EMBL" id="DVGK01000004">
    <property type="protein sequence ID" value="HIR12334.1"/>
    <property type="molecule type" value="Genomic_DNA"/>
</dbReference>
<name>A0A9D1AAE1_9FIRM</name>
<keyword evidence="6 8" id="KW-0472">Membrane</keyword>
<keyword evidence="4 8" id="KW-1133">Transmembrane helix</keyword>
<comment type="similarity">
    <text evidence="8">Belongs to the MntP (TC 9.B.29) family.</text>
</comment>
<reference evidence="9" key="2">
    <citation type="journal article" date="2021" name="PeerJ">
        <title>Extensive microbial diversity within the chicken gut microbiome revealed by metagenomics and culture.</title>
        <authorList>
            <person name="Gilroy R."/>
            <person name="Ravi A."/>
            <person name="Getino M."/>
            <person name="Pursley I."/>
            <person name="Horton D.L."/>
            <person name="Alikhan N.F."/>
            <person name="Baker D."/>
            <person name="Gharbi K."/>
            <person name="Hall N."/>
            <person name="Watson M."/>
            <person name="Adriaenssens E.M."/>
            <person name="Foster-Nyarko E."/>
            <person name="Jarju S."/>
            <person name="Secka A."/>
            <person name="Antonio M."/>
            <person name="Oren A."/>
            <person name="Chaudhuri R.R."/>
            <person name="La Ragione R."/>
            <person name="Hildebrand F."/>
            <person name="Pallen M.J."/>
        </authorList>
    </citation>
    <scope>NUCLEOTIDE SEQUENCE</scope>
    <source>
        <strain evidence="9">ChiSjej4B22-8148</strain>
    </source>
</reference>
<dbReference type="GO" id="GO:0005384">
    <property type="term" value="F:manganese ion transmembrane transporter activity"/>
    <property type="evidence" value="ECO:0007669"/>
    <property type="project" value="UniProtKB-UniRule"/>
</dbReference>
<organism evidence="9 10">
    <name type="scientific">Candidatus Choladousia intestinavium</name>
    <dbReference type="NCBI Taxonomy" id="2840727"/>
    <lineage>
        <taxon>Bacteria</taxon>
        <taxon>Bacillati</taxon>
        <taxon>Bacillota</taxon>
        <taxon>Clostridia</taxon>
        <taxon>Lachnospirales</taxon>
        <taxon>Lachnospiraceae</taxon>
        <taxon>Lachnospiraceae incertae sedis</taxon>
        <taxon>Candidatus Choladousia</taxon>
    </lineage>
</organism>
<evidence type="ECO:0000256" key="3">
    <source>
        <dbReference type="ARBA" id="ARBA00022692"/>
    </source>
</evidence>
<accession>A0A9D1AAE1</accession>
<feature type="transmembrane region" description="Helical" evidence="8">
    <location>
        <begin position="164"/>
        <end position="181"/>
    </location>
</feature>
<comment type="function">
    <text evidence="8">Probably functions as a manganese efflux pump.</text>
</comment>
<protein>
    <recommendedName>
        <fullName evidence="8">Putative manganese efflux pump MntP</fullName>
    </recommendedName>
</protein>
<evidence type="ECO:0000313" key="9">
    <source>
        <dbReference type="EMBL" id="HIR12334.1"/>
    </source>
</evidence>
<dbReference type="PANTHER" id="PTHR35529">
    <property type="entry name" value="MANGANESE EFFLUX PUMP MNTP-RELATED"/>
    <property type="match status" value="1"/>
</dbReference>
<feature type="transmembrane region" description="Helical" evidence="8">
    <location>
        <begin position="131"/>
        <end position="152"/>
    </location>
</feature>
<evidence type="ECO:0000256" key="5">
    <source>
        <dbReference type="ARBA" id="ARBA00023065"/>
    </source>
</evidence>
<keyword evidence="3 8" id="KW-0812">Transmembrane</keyword>
<evidence type="ECO:0000256" key="8">
    <source>
        <dbReference type="HAMAP-Rule" id="MF_01521"/>
    </source>
</evidence>
<evidence type="ECO:0000256" key="7">
    <source>
        <dbReference type="ARBA" id="ARBA00023211"/>
    </source>
</evidence>
<comment type="caution">
    <text evidence="9">The sequence shown here is derived from an EMBL/GenBank/DDBJ whole genome shotgun (WGS) entry which is preliminary data.</text>
</comment>
<keyword evidence="5 8" id="KW-0406">Ion transport</keyword>
<dbReference type="InterPro" id="IPR003810">
    <property type="entry name" value="Mntp/YtaF"/>
</dbReference>
<sequence length="187" mass="19969">MSLTELFILAVGLAMDAFAVSVCKGLAMARCTVKKSMICGAWFGGFQALMPALGYLLGYQFRSYITAVDHWIAFVLLGLIGLSMIREALSKDEEPENDSLDVKTMFLLAVATSIDALVVGITFAFLPDTNIVAAVSFIGIITFIISSAGVKIGNVFGAKYRSRAELAGGIILIILGTRVLLDHIGIL</sequence>
<proteinExistence type="inferred from homology"/>
<dbReference type="GO" id="GO:0005886">
    <property type="term" value="C:plasma membrane"/>
    <property type="evidence" value="ECO:0007669"/>
    <property type="project" value="UniProtKB-SubCell"/>
</dbReference>
<dbReference type="HAMAP" id="MF_01521">
    <property type="entry name" value="MntP_pump"/>
    <property type="match status" value="1"/>
</dbReference>
<reference evidence="9" key="1">
    <citation type="submission" date="2020-10" db="EMBL/GenBank/DDBJ databases">
        <authorList>
            <person name="Gilroy R."/>
        </authorList>
    </citation>
    <scope>NUCLEOTIDE SEQUENCE</scope>
    <source>
        <strain evidence="9">ChiSjej4B22-8148</strain>
    </source>
</reference>
<dbReference type="PANTHER" id="PTHR35529:SF1">
    <property type="entry name" value="MANGANESE EFFLUX PUMP MNTP-RELATED"/>
    <property type="match status" value="1"/>
</dbReference>
<dbReference type="Proteomes" id="UP000886757">
    <property type="component" value="Unassembled WGS sequence"/>
</dbReference>
<dbReference type="InterPro" id="IPR022929">
    <property type="entry name" value="Put_MntP"/>
</dbReference>
<dbReference type="AlphaFoldDB" id="A0A9D1AAE1"/>